<evidence type="ECO:0000256" key="1">
    <source>
        <dbReference type="SAM" id="MobiDB-lite"/>
    </source>
</evidence>
<feature type="signal peptide" evidence="2">
    <location>
        <begin position="1"/>
        <end position="35"/>
    </location>
</feature>
<organism evidence="3 4">
    <name type="scientific">Leptospirillum ferriphilum</name>
    <dbReference type="NCBI Taxonomy" id="178606"/>
    <lineage>
        <taxon>Bacteria</taxon>
        <taxon>Pseudomonadati</taxon>
        <taxon>Nitrospirota</taxon>
        <taxon>Nitrospiria</taxon>
        <taxon>Nitrospirales</taxon>
        <taxon>Nitrospiraceae</taxon>
        <taxon>Leptospirillum</taxon>
    </lineage>
</organism>
<proteinExistence type="predicted"/>
<reference evidence="3 4" key="1">
    <citation type="submission" date="2014-06" db="EMBL/GenBank/DDBJ databases">
        <title>Draft genome sequence of iron oxidizing acidophile Leptospirillum ferriphilum DSM14647.</title>
        <authorList>
            <person name="Cardenas J.P."/>
            <person name="Lazcano M."/>
            <person name="Ossandon F.J."/>
            <person name="Corbett M."/>
            <person name="Holmes D.S."/>
            <person name="Watkin E."/>
        </authorList>
    </citation>
    <scope>NUCLEOTIDE SEQUENCE [LARGE SCALE GENOMIC DNA]</scope>
    <source>
        <strain evidence="3 4">DSM 14647</strain>
    </source>
</reference>
<dbReference type="PATRIC" id="fig|178606.4.peg.1314"/>
<accession>A0A094W9F5</accession>
<dbReference type="RefSeq" id="WP_036082082.1">
    <property type="nucleotide sequence ID" value="NZ_JBPKCJ010000004.1"/>
</dbReference>
<sequence length="247" mass="25979">MIAPGKKNRFSSRFSLFLFVLAIFFVATTVRPAFAADSGDPNTFPGGGEDTPPEFSTGGDNTTPEEVNPLARPNQFLFNADIGFIPTIGPNVTGAIGNAQPGTGFLVGLEAGYTLVPNLVLTVGMSVHAFGNLTNLPLLFGLQYYFDNGGGIPVTMSGSTMTLIPYLEMGFGPAFNISSDSNNVGVGALAFAFRIGPGVLLPFGKNKKQGLFFEVDYETQSGPFNGNGVTSSGYSLIPVKIGYTTIF</sequence>
<comment type="caution">
    <text evidence="3">The sequence shown here is derived from an EMBL/GenBank/DDBJ whole genome shotgun (WGS) entry which is preliminary data.</text>
</comment>
<evidence type="ECO:0000313" key="3">
    <source>
        <dbReference type="EMBL" id="KGA94153.1"/>
    </source>
</evidence>
<evidence type="ECO:0008006" key="5">
    <source>
        <dbReference type="Google" id="ProtNLM"/>
    </source>
</evidence>
<dbReference type="Proteomes" id="UP000029452">
    <property type="component" value="Unassembled WGS sequence"/>
</dbReference>
<evidence type="ECO:0000256" key="2">
    <source>
        <dbReference type="SAM" id="SignalP"/>
    </source>
</evidence>
<name>A0A094W9F5_9BACT</name>
<dbReference type="OrthoDB" id="9812595at2"/>
<gene>
    <name evidence="3" type="ORF">LptCag_0779</name>
</gene>
<dbReference type="AlphaFoldDB" id="A0A094W9F5"/>
<protein>
    <recommendedName>
        <fullName evidence="5">Outer membrane protein beta-barrel domain-containing protein</fullName>
    </recommendedName>
</protein>
<keyword evidence="2" id="KW-0732">Signal</keyword>
<dbReference type="EMBL" id="JPGK01000004">
    <property type="protein sequence ID" value="KGA94153.1"/>
    <property type="molecule type" value="Genomic_DNA"/>
</dbReference>
<feature type="region of interest" description="Disordered" evidence="1">
    <location>
        <begin position="39"/>
        <end position="64"/>
    </location>
</feature>
<feature type="chain" id="PRO_5001905370" description="Outer membrane protein beta-barrel domain-containing protein" evidence="2">
    <location>
        <begin position="36"/>
        <end position="247"/>
    </location>
</feature>
<evidence type="ECO:0000313" key="4">
    <source>
        <dbReference type="Proteomes" id="UP000029452"/>
    </source>
</evidence>